<evidence type="ECO:0000256" key="6">
    <source>
        <dbReference type="ARBA" id="ARBA00022842"/>
    </source>
</evidence>
<proteinExistence type="inferred from homology"/>
<comment type="similarity">
    <text evidence="7 8">Belongs to the PINc/VapC protein family.</text>
</comment>
<feature type="binding site" evidence="8">
    <location>
        <position position="103"/>
    </location>
    <ligand>
        <name>Mg(2+)</name>
        <dbReference type="ChEBI" id="CHEBI:18420"/>
    </ligand>
</feature>
<dbReference type="CDD" id="cd18751">
    <property type="entry name" value="PIN_VapC4-5_FitB-like"/>
    <property type="match status" value="1"/>
</dbReference>
<evidence type="ECO:0000256" key="1">
    <source>
        <dbReference type="ARBA" id="ARBA00001946"/>
    </source>
</evidence>
<dbReference type="AlphaFoldDB" id="A0A166KHX9"/>
<dbReference type="GO" id="GO:0016787">
    <property type="term" value="F:hydrolase activity"/>
    <property type="evidence" value="ECO:0007669"/>
    <property type="project" value="UniProtKB-KW"/>
</dbReference>
<dbReference type="PANTHER" id="PTHR33653:SF1">
    <property type="entry name" value="RIBONUCLEASE VAPC2"/>
    <property type="match status" value="1"/>
</dbReference>
<dbReference type="GO" id="GO:0004540">
    <property type="term" value="F:RNA nuclease activity"/>
    <property type="evidence" value="ECO:0007669"/>
    <property type="project" value="InterPro"/>
</dbReference>
<evidence type="ECO:0000313" key="11">
    <source>
        <dbReference type="Proteomes" id="UP000076555"/>
    </source>
</evidence>
<evidence type="ECO:0000256" key="2">
    <source>
        <dbReference type="ARBA" id="ARBA00022649"/>
    </source>
</evidence>
<dbReference type="OrthoDB" id="9815354at2"/>
<keyword evidence="5 8" id="KW-0378">Hydrolase</keyword>
<dbReference type="GO" id="GO:0000287">
    <property type="term" value="F:magnesium ion binding"/>
    <property type="evidence" value="ECO:0007669"/>
    <property type="project" value="UniProtKB-UniRule"/>
</dbReference>
<dbReference type="Pfam" id="PF01850">
    <property type="entry name" value="PIN"/>
    <property type="match status" value="1"/>
</dbReference>
<dbReference type="Gene3D" id="3.40.50.1010">
    <property type="entry name" value="5'-nuclease"/>
    <property type="match status" value="1"/>
</dbReference>
<reference evidence="10 11" key="1">
    <citation type="submission" date="2016-04" db="EMBL/GenBank/DDBJ databases">
        <title>Draft Genome Assembly of the Bloom-forming Cyanobacterium Nodularia spumigena Strain CENA596 in Shrimp Production Ponds.</title>
        <authorList>
            <person name="Popin R.V."/>
            <person name="Rigonato J."/>
            <person name="Abreu V.A."/>
            <person name="Andreote A.P."/>
            <person name="Silveira S.B."/>
            <person name="Odebrecht C."/>
            <person name="Fiore M.F."/>
        </authorList>
    </citation>
    <scope>NUCLEOTIDE SEQUENCE [LARGE SCALE GENOMIC DNA]</scope>
    <source>
        <strain evidence="10 11">CENA596</strain>
    </source>
</reference>
<dbReference type="GO" id="GO:0090729">
    <property type="term" value="F:toxin activity"/>
    <property type="evidence" value="ECO:0007669"/>
    <property type="project" value="UniProtKB-KW"/>
</dbReference>
<evidence type="ECO:0000256" key="7">
    <source>
        <dbReference type="ARBA" id="ARBA00038093"/>
    </source>
</evidence>
<evidence type="ECO:0000256" key="3">
    <source>
        <dbReference type="ARBA" id="ARBA00022722"/>
    </source>
</evidence>
<evidence type="ECO:0000256" key="4">
    <source>
        <dbReference type="ARBA" id="ARBA00022723"/>
    </source>
</evidence>
<comment type="cofactor">
    <cofactor evidence="1 8">
        <name>Mg(2+)</name>
        <dbReference type="ChEBI" id="CHEBI:18420"/>
    </cofactor>
</comment>
<dbReference type="InterPro" id="IPR029060">
    <property type="entry name" value="PIN-like_dom_sf"/>
</dbReference>
<feature type="binding site" evidence="8">
    <location>
        <position position="10"/>
    </location>
    <ligand>
        <name>Mg(2+)</name>
        <dbReference type="ChEBI" id="CHEBI:18420"/>
    </ligand>
</feature>
<dbReference type="InterPro" id="IPR002716">
    <property type="entry name" value="PIN_dom"/>
</dbReference>
<comment type="function">
    <text evidence="8">Toxic component of a toxin-antitoxin (TA) system. An RNase.</text>
</comment>
<gene>
    <name evidence="8" type="primary">vapC</name>
    <name evidence="10" type="ORF">A2T98_03800</name>
</gene>
<evidence type="ECO:0000256" key="8">
    <source>
        <dbReference type="HAMAP-Rule" id="MF_00265"/>
    </source>
</evidence>
<feature type="domain" description="PIN" evidence="9">
    <location>
        <begin position="8"/>
        <end position="121"/>
    </location>
</feature>
<keyword evidence="8" id="KW-0800">Toxin</keyword>
<sequence length="142" mass="16323">MNKVEKSLLDTDIISEIIKRVNPVIIAKANIYLNEFDKYTISVITVMEIAEGWQKRKQEQRLQQFLTILNSQDILSFELTEAVLAGRIYADLEAIGKRIGYPDCMIAAIAINHNLTLVTGNLSHYQRIQNLGYSLRLDNWRL</sequence>
<evidence type="ECO:0000256" key="5">
    <source>
        <dbReference type="ARBA" id="ARBA00022801"/>
    </source>
</evidence>
<accession>A0A166KHX9</accession>
<dbReference type="InterPro" id="IPR022907">
    <property type="entry name" value="VapC_family"/>
</dbReference>
<dbReference type="PANTHER" id="PTHR33653">
    <property type="entry name" value="RIBONUCLEASE VAPC2"/>
    <property type="match status" value="1"/>
</dbReference>
<protein>
    <recommendedName>
        <fullName evidence="8">Ribonuclease VapC</fullName>
        <shortName evidence="8">RNase VapC</shortName>
        <ecNumber evidence="8">3.1.-.-</ecNumber>
    </recommendedName>
    <alternativeName>
        <fullName evidence="8">Toxin VapC</fullName>
    </alternativeName>
</protein>
<evidence type="ECO:0000259" key="9">
    <source>
        <dbReference type="Pfam" id="PF01850"/>
    </source>
</evidence>
<keyword evidence="2 8" id="KW-1277">Toxin-antitoxin system</keyword>
<organism evidence="10 11">
    <name type="scientific">Nodularia spumigena CENA596</name>
    <dbReference type="NCBI Taxonomy" id="1819295"/>
    <lineage>
        <taxon>Bacteria</taxon>
        <taxon>Bacillati</taxon>
        <taxon>Cyanobacteriota</taxon>
        <taxon>Cyanophyceae</taxon>
        <taxon>Nostocales</taxon>
        <taxon>Nodulariaceae</taxon>
        <taxon>Nodularia</taxon>
    </lineage>
</organism>
<dbReference type="InterPro" id="IPR050556">
    <property type="entry name" value="Type_II_TA_system_RNase"/>
</dbReference>
<comment type="caution">
    <text evidence="10">The sequence shown here is derived from an EMBL/GenBank/DDBJ whole genome shotgun (WGS) entry which is preliminary data.</text>
</comment>
<keyword evidence="6 8" id="KW-0460">Magnesium</keyword>
<dbReference type="EC" id="3.1.-.-" evidence="8"/>
<name>A0A166KHX9_NODSP</name>
<keyword evidence="4 8" id="KW-0479">Metal-binding</keyword>
<dbReference type="EMBL" id="LWAJ01000041">
    <property type="protein sequence ID" value="KZL51157.1"/>
    <property type="molecule type" value="Genomic_DNA"/>
</dbReference>
<keyword evidence="3 8" id="KW-0540">Nuclease</keyword>
<dbReference type="Proteomes" id="UP000076555">
    <property type="component" value="Unassembled WGS sequence"/>
</dbReference>
<dbReference type="RefSeq" id="WP_063871622.1">
    <property type="nucleotide sequence ID" value="NZ_CAWMRI010000041.1"/>
</dbReference>
<evidence type="ECO:0000313" key="10">
    <source>
        <dbReference type="EMBL" id="KZL51157.1"/>
    </source>
</evidence>
<dbReference type="SUPFAM" id="SSF88723">
    <property type="entry name" value="PIN domain-like"/>
    <property type="match status" value="1"/>
</dbReference>
<dbReference type="HAMAP" id="MF_00265">
    <property type="entry name" value="VapC_Nob1"/>
    <property type="match status" value="1"/>
</dbReference>